<gene>
    <name evidence="1" type="ORF">Tci_862438</name>
</gene>
<dbReference type="EMBL" id="BKCJ011126505">
    <property type="protein sequence ID" value="GFC90468.1"/>
    <property type="molecule type" value="Genomic_DNA"/>
</dbReference>
<protein>
    <recommendedName>
        <fullName evidence="2">Reverse transcriptase domain-containing protein</fullName>
    </recommendedName>
</protein>
<evidence type="ECO:0000313" key="1">
    <source>
        <dbReference type="EMBL" id="GFC90468.1"/>
    </source>
</evidence>
<proteinExistence type="predicted"/>
<evidence type="ECO:0008006" key="2">
    <source>
        <dbReference type="Google" id="ProtNLM"/>
    </source>
</evidence>
<dbReference type="AlphaFoldDB" id="A0A699RXD8"/>
<organism evidence="1">
    <name type="scientific">Tanacetum cinerariifolium</name>
    <name type="common">Dalmatian daisy</name>
    <name type="synonym">Chrysanthemum cinerariifolium</name>
    <dbReference type="NCBI Taxonomy" id="118510"/>
    <lineage>
        <taxon>Eukaryota</taxon>
        <taxon>Viridiplantae</taxon>
        <taxon>Streptophyta</taxon>
        <taxon>Embryophyta</taxon>
        <taxon>Tracheophyta</taxon>
        <taxon>Spermatophyta</taxon>
        <taxon>Magnoliopsida</taxon>
        <taxon>eudicotyledons</taxon>
        <taxon>Gunneridae</taxon>
        <taxon>Pentapetalae</taxon>
        <taxon>asterids</taxon>
        <taxon>campanulids</taxon>
        <taxon>Asterales</taxon>
        <taxon>Asteraceae</taxon>
        <taxon>Asteroideae</taxon>
        <taxon>Anthemideae</taxon>
        <taxon>Anthemidinae</taxon>
        <taxon>Tanacetum</taxon>
    </lineage>
</organism>
<comment type="caution">
    <text evidence="1">The sequence shown here is derived from an EMBL/GenBank/DDBJ whole genome shotgun (WGS) entry which is preliminary data.</text>
</comment>
<name>A0A699RXD8_TANCI</name>
<sequence>MCELACQLIQKKKEEKQIEEEQAANAQYWKIPAYEVIESSDENLVPIPSEFEALKDNPTLFFEFLTKSSSTSPKSVLEETNTFDDSLPDFENFCFDLEEISCGSTTTHSDISLPDYEAFSFYDDH</sequence>
<feature type="non-terminal residue" evidence="1">
    <location>
        <position position="125"/>
    </location>
</feature>
<accession>A0A699RXD8</accession>
<reference evidence="1" key="1">
    <citation type="journal article" date="2019" name="Sci. Rep.">
        <title>Draft genome of Tanacetum cinerariifolium, the natural source of mosquito coil.</title>
        <authorList>
            <person name="Yamashiro T."/>
            <person name="Shiraishi A."/>
            <person name="Satake H."/>
            <person name="Nakayama K."/>
        </authorList>
    </citation>
    <scope>NUCLEOTIDE SEQUENCE</scope>
</reference>